<dbReference type="InterPro" id="IPR036237">
    <property type="entry name" value="Xyl_isomerase-like_sf"/>
</dbReference>
<gene>
    <name evidence="4" type="ORF">FHX52_2494</name>
</gene>
<dbReference type="Proteomes" id="UP000320085">
    <property type="component" value="Unassembled WGS sequence"/>
</dbReference>
<evidence type="ECO:0000256" key="2">
    <source>
        <dbReference type="SAM" id="MobiDB-lite"/>
    </source>
</evidence>
<comment type="caution">
    <text evidence="4">The sequence shown here is derived from an EMBL/GenBank/DDBJ whole genome shotgun (WGS) entry which is preliminary data.</text>
</comment>
<name>A0A543PNZ1_9MICO</name>
<dbReference type="InterPro" id="IPR013022">
    <property type="entry name" value="Xyl_isomerase-like_TIM-brl"/>
</dbReference>
<dbReference type="Gene3D" id="3.20.20.150">
    <property type="entry name" value="Divalent-metal-dependent TIM barrel enzymes"/>
    <property type="match status" value="1"/>
</dbReference>
<dbReference type="SUPFAM" id="SSF51658">
    <property type="entry name" value="Xylose isomerase-like"/>
    <property type="match status" value="1"/>
</dbReference>
<sequence length="408" mass="44553">MRLRHSDGQTVHVAYCTNVHPGEDVDTIIGQLDRFALPVRRHLGADVLGLGLWLSAPVARTLAEDPTATERLRGELDSRALEVVTLNGFPYRGFQDEVVKHRVYHPDWTERARLDYTVDLTEVLARLLPDDAARGSISTLPLGWRHPWFGDRQALAAEQFDRLADHLHALRARTGREIRVGVEPEPGCVIETTSDLVERMDGWDTDVLGVCLDLCHLAVGFEDAAVAVPRLAAAGRRVVKAQVSAGLHLEHPADADARLALAAFDEDRFLHQVRAPGDTAGRGERGERGEPGPLRARDDLGDALGGIRPLDPAPGGVERPWRVHFHVPLGHAPEPPLASTTDDLRASLGVLVGGETALTDHLEVETYTWSVVPEAHRPTDDAALARSIAGELAWLRDTLIDLGLKEPA</sequence>
<protein>
    <submittedName>
        <fullName evidence="4">Xylose isomerase-like TIM barrel protein</fullName>
    </submittedName>
</protein>
<reference evidence="4 5" key="1">
    <citation type="submission" date="2019-06" db="EMBL/GenBank/DDBJ databases">
        <title>Sequencing the genomes of 1000 actinobacteria strains.</title>
        <authorList>
            <person name="Klenk H.-P."/>
        </authorList>
    </citation>
    <scope>NUCLEOTIDE SEQUENCE [LARGE SCALE GENOMIC DNA]</scope>
    <source>
        <strain evidence="4 5">DSM 21776</strain>
    </source>
</reference>
<feature type="region of interest" description="Disordered" evidence="2">
    <location>
        <begin position="273"/>
        <end position="303"/>
    </location>
</feature>
<dbReference type="GO" id="GO:0016853">
    <property type="term" value="F:isomerase activity"/>
    <property type="evidence" value="ECO:0007669"/>
    <property type="project" value="UniProtKB-KW"/>
</dbReference>
<dbReference type="OrthoDB" id="9785907at2"/>
<keyword evidence="1" id="KW-0119">Carbohydrate metabolism</keyword>
<organism evidence="4 5">
    <name type="scientific">Humibacillus xanthopallidus</name>
    <dbReference type="NCBI Taxonomy" id="412689"/>
    <lineage>
        <taxon>Bacteria</taxon>
        <taxon>Bacillati</taxon>
        <taxon>Actinomycetota</taxon>
        <taxon>Actinomycetes</taxon>
        <taxon>Micrococcales</taxon>
        <taxon>Intrasporangiaceae</taxon>
        <taxon>Humibacillus</taxon>
    </lineage>
</organism>
<dbReference type="AlphaFoldDB" id="A0A543PNZ1"/>
<feature type="compositionally biased region" description="Basic and acidic residues" evidence="2">
    <location>
        <begin position="281"/>
        <end position="300"/>
    </location>
</feature>
<evidence type="ECO:0000313" key="4">
    <source>
        <dbReference type="EMBL" id="TQN45794.1"/>
    </source>
</evidence>
<evidence type="ECO:0000313" key="5">
    <source>
        <dbReference type="Proteomes" id="UP000320085"/>
    </source>
</evidence>
<dbReference type="RefSeq" id="WP_141822444.1">
    <property type="nucleotide sequence ID" value="NZ_BAAAQC010000010.1"/>
</dbReference>
<dbReference type="EMBL" id="VFQF01000002">
    <property type="protein sequence ID" value="TQN45794.1"/>
    <property type="molecule type" value="Genomic_DNA"/>
</dbReference>
<evidence type="ECO:0000259" key="3">
    <source>
        <dbReference type="Pfam" id="PF01261"/>
    </source>
</evidence>
<evidence type="ECO:0000256" key="1">
    <source>
        <dbReference type="ARBA" id="ARBA00023277"/>
    </source>
</evidence>
<dbReference type="NCBIfam" id="NF035939">
    <property type="entry name" value="TIM_EboE"/>
    <property type="match status" value="1"/>
</dbReference>
<proteinExistence type="predicted"/>
<feature type="domain" description="Xylose isomerase-like TIM barrel" evidence="3">
    <location>
        <begin position="43"/>
        <end position="230"/>
    </location>
</feature>
<keyword evidence="4" id="KW-0413">Isomerase</keyword>
<dbReference type="Pfam" id="PF01261">
    <property type="entry name" value="AP_endonuc_2"/>
    <property type="match status" value="1"/>
</dbReference>
<accession>A0A543PNZ1</accession>